<dbReference type="Pfam" id="PF01738">
    <property type="entry name" value="DLH"/>
    <property type="match status" value="1"/>
</dbReference>
<dbReference type="InterPro" id="IPR029058">
    <property type="entry name" value="AB_hydrolase_fold"/>
</dbReference>
<dbReference type="PANTHER" id="PTHR17630:SF44">
    <property type="entry name" value="PROTEIN AIM2"/>
    <property type="match status" value="1"/>
</dbReference>
<gene>
    <name evidence="2" type="ORF">OIDMADRAFT_48844</name>
</gene>
<organism evidence="2 3">
    <name type="scientific">Oidiodendron maius (strain Zn)</name>
    <dbReference type="NCBI Taxonomy" id="913774"/>
    <lineage>
        <taxon>Eukaryota</taxon>
        <taxon>Fungi</taxon>
        <taxon>Dikarya</taxon>
        <taxon>Ascomycota</taxon>
        <taxon>Pezizomycotina</taxon>
        <taxon>Leotiomycetes</taxon>
        <taxon>Leotiomycetes incertae sedis</taxon>
        <taxon>Myxotrichaceae</taxon>
        <taxon>Oidiodendron</taxon>
    </lineage>
</organism>
<feature type="domain" description="Dienelactone hydrolase" evidence="1">
    <location>
        <begin position="31"/>
        <end position="257"/>
    </location>
</feature>
<dbReference type="EMBL" id="KN832870">
    <property type="protein sequence ID" value="KIN09008.1"/>
    <property type="molecule type" value="Genomic_DNA"/>
</dbReference>
<evidence type="ECO:0000313" key="2">
    <source>
        <dbReference type="EMBL" id="KIN09008.1"/>
    </source>
</evidence>
<protein>
    <recommendedName>
        <fullName evidence="1">Dienelactone hydrolase domain-containing protein</fullName>
    </recommendedName>
</protein>
<dbReference type="PANTHER" id="PTHR17630">
    <property type="entry name" value="DIENELACTONE HYDROLASE"/>
    <property type="match status" value="1"/>
</dbReference>
<dbReference type="InParanoid" id="A0A0C3E3Q9"/>
<reference evidence="3" key="2">
    <citation type="submission" date="2015-01" db="EMBL/GenBank/DDBJ databases">
        <title>Evolutionary Origins and Diversification of the Mycorrhizal Mutualists.</title>
        <authorList>
            <consortium name="DOE Joint Genome Institute"/>
            <consortium name="Mycorrhizal Genomics Consortium"/>
            <person name="Kohler A."/>
            <person name="Kuo A."/>
            <person name="Nagy L.G."/>
            <person name="Floudas D."/>
            <person name="Copeland A."/>
            <person name="Barry K.W."/>
            <person name="Cichocki N."/>
            <person name="Veneault-Fourrey C."/>
            <person name="LaButti K."/>
            <person name="Lindquist E.A."/>
            <person name="Lipzen A."/>
            <person name="Lundell T."/>
            <person name="Morin E."/>
            <person name="Murat C."/>
            <person name="Riley R."/>
            <person name="Ohm R."/>
            <person name="Sun H."/>
            <person name="Tunlid A."/>
            <person name="Henrissat B."/>
            <person name="Grigoriev I.V."/>
            <person name="Hibbett D.S."/>
            <person name="Martin F."/>
        </authorList>
    </citation>
    <scope>NUCLEOTIDE SEQUENCE [LARGE SCALE GENOMIC DNA]</scope>
    <source>
        <strain evidence="3">Zn</strain>
    </source>
</reference>
<evidence type="ECO:0000313" key="3">
    <source>
        <dbReference type="Proteomes" id="UP000054321"/>
    </source>
</evidence>
<evidence type="ECO:0000259" key="1">
    <source>
        <dbReference type="Pfam" id="PF01738"/>
    </source>
</evidence>
<dbReference type="AlphaFoldDB" id="A0A0C3E3Q9"/>
<dbReference type="Proteomes" id="UP000054321">
    <property type="component" value="Unassembled WGS sequence"/>
</dbReference>
<dbReference type="GO" id="GO:0016787">
    <property type="term" value="F:hydrolase activity"/>
    <property type="evidence" value="ECO:0007669"/>
    <property type="project" value="InterPro"/>
</dbReference>
<dbReference type="HOGENOM" id="CLU_054590_2_1_1"/>
<dbReference type="Gene3D" id="3.40.50.1820">
    <property type="entry name" value="alpha/beta hydrolase"/>
    <property type="match status" value="1"/>
</dbReference>
<dbReference type="FunCoup" id="A0A0C3E3Q9">
    <property type="interactions" value="272"/>
</dbReference>
<dbReference type="OrthoDB" id="17560at2759"/>
<dbReference type="STRING" id="913774.A0A0C3E3Q9"/>
<dbReference type="SUPFAM" id="SSF53474">
    <property type="entry name" value="alpha/beta-Hydrolases"/>
    <property type="match status" value="1"/>
</dbReference>
<accession>A0A0C3E3Q9</accession>
<name>A0A0C3E3Q9_OIDMZ</name>
<dbReference type="InterPro" id="IPR002925">
    <property type="entry name" value="Dienelactn_hydro"/>
</dbReference>
<reference evidence="2 3" key="1">
    <citation type="submission" date="2014-04" db="EMBL/GenBank/DDBJ databases">
        <authorList>
            <consortium name="DOE Joint Genome Institute"/>
            <person name="Kuo A."/>
            <person name="Martino E."/>
            <person name="Perotto S."/>
            <person name="Kohler A."/>
            <person name="Nagy L.G."/>
            <person name="Floudas D."/>
            <person name="Copeland A."/>
            <person name="Barry K.W."/>
            <person name="Cichocki N."/>
            <person name="Veneault-Fourrey C."/>
            <person name="LaButti K."/>
            <person name="Lindquist E.A."/>
            <person name="Lipzen A."/>
            <person name="Lundell T."/>
            <person name="Morin E."/>
            <person name="Murat C."/>
            <person name="Sun H."/>
            <person name="Tunlid A."/>
            <person name="Henrissat B."/>
            <person name="Grigoriev I.V."/>
            <person name="Hibbett D.S."/>
            <person name="Martin F."/>
            <person name="Nordberg H.P."/>
            <person name="Cantor M.N."/>
            <person name="Hua S.X."/>
        </authorList>
    </citation>
    <scope>NUCLEOTIDE SEQUENCE [LARGE SCALE GENOMIC DNA]</scope>
    <source>
        <strain evidence="2 3">Zn</strain>
    </source>
</reference>
<proteinExistence type="predicted"/>
<keyword evidence="3" id="KW-1185">Reference proteome</keyword>
<sequence>MASLPPQECCTLAVTQEGEALGKTISIGDNLDAYVTYPKGDKTTKGILLLTDVLGYEFINTRLVADKIASNGYHVVVPDLFHGDALTLEKAQATDVMGWIKGPPGHLPNRVDPVVLASIKYMRETLSIERLGGIGYCFGVGYNRTVSAKYVIRFLGPDHSLFDAGYIAHPSMVDVEELTAIKKPLSIAAAEIDNIFPVSNRHASEEILAKLKIPYQLNLYGGVEHGFATRADIKQPHIRFAQEQAFAQALQWFKQYL</sequence>